<dbReference type="SUPFAM" id="SSF51445">
    <property type="entry name" value="(Trans)glycosidases"/>
    <property type="match status" value="1"/>
</dbReference>
<organism evidence="2 3">
    <name type="scientific">Rhabdobacter roseus</name>
    <dbReference type="NCBI Taxonomy" id="1655419"/>
    <lineage>
        <taxon>Bacteria</taxon>
        <taxon>Pseudomonadati</taxon>
        <taxon>Bacteroidota</taxon>
        <taxon>Cytophagia</taxon>
        <taxon>Cytophagales</taxon>
        <taxon>Cytophagaceae</taxon>
        <taxon>Rhabdobacter</taxon>
    </lineage>
</organism>
<feature type="signal peptide" evidence="1">
    <location>
        <begin position="1"/>
        <end position="20"/>
    </location>
</feature>
<dbReference type="InterPro" id="IPR028212">
    <property type="entry name" value="GHL6"/>
</dbReference>
<comment type="caution">
    <text evidence="2">The sequence shown here is derived from an EMBL/GenBank/DDBJ whole genome shotgun (WGS) entry which is preliminary data.</text>
</comment>
<dbReference type="Gene3D" id="3.40.50.880">
    <property type="match status" value="1"/>
</dbReference>
<dbReference type="InterPro" id="IPR017853">
    <property type="entry name" value="GH"/>
</dbReference>
<name>A0A840TZA7_9BACT</name>
<proteinExistence type="predicted"/>
<dbReference type="InterPro" id="IPR029062">
    <property type="entry name" value="Class_I_gatase-like"/>
</dbReference>
<dbReference type="Gene3D" id="3.20.20.80">
    <property type="entry name" value="Glycosidases"/>
    <property type="match status" value="1"/>
</dbReference>
<dbReference type="CDD" id="cd03143">
    <property type="entry name" value="A4_beta-galactosidase_middle_domain"/>
    <property type="match status" value="1"/>
</dbReference>
<evidence type="ECO:0000313" key="3">
    <source>
        <dbReference type="Proteomes" id="UP000557307"/>
    </source>
</evidence>
<keyword evidence="3" id="KW-1185">Reference proteome</keyword>
<evidence type="ECO:0008006" key="4">
    <source>
        <dbReference type="Google" id="ProtNLM"/>
    </source>
</evidence>
<gene>
    <name evidence="2" type="ORF">HNQ92_005029</name>
</gene>
<keyword evidence="1" id="KW-0732">Signal</keyword>
<evidence type="ECO:0000313" key="2">
    <source>
        <dbReference type="EMBL" id="MBB5286867.1"/>
    </source>
</evidence>
<accession>A0A840TZA7</accession>
<dbReference type="Proteomes" id="UP000557307">
    <property type="component" value="Unassembled WGS sequence"/>
</dbReference>
<dbReference type="RefSeq" id="WP_246440791.1">
    <property type="nucleotide sequence ID" value="NZ_JACHGF010000012.1"/>
</dbReference>
<dbReference type="Pfam" id="PF14871">
    <property type="entry name" value="GHL6"/>
    <property type="match status" value="1"/>
</dbReference>
<dbReference type="AlphaFoldDB" id="A0A840TZA7"/>
<sequence length="708" mass="81000">MRKRPVLLLLALLLPLPMLAQKKSTPSNPGTPWWKQNNLRLIQTNLPAYEAATLNPDSLLQDLQACSANVLLINAGGIMAFYPTELDFHYRNPYLKPNNMLGEVIRKCHAANIRVMVRFDFSRVHESIFKAHPDWCYISPKGERIINTDMYVVSINAPYVQDRAFRIIGEVLDKYPIDGIFLNMPGYQVRNPYEDQYHGIDQNAYDQKRFADYSGGLALPTEENKADPVFQKYLDFKKFTVEDWSERLHKLVKAKNPQVAICTYLDRHVDIIRHESQTNSLPYWPYSASDNVSNAGNSFPNHVISNSSIQQISFQSRYNAVEPEEVAIRLYENIANGSGLDISLMGDLRGYEDERNFEVVKKIYAHHRKYEPYYGRYASVAKIALVAPGSWPSGLPMQEYRGLQLMLKEAHIPFDILEDAQLPHLAEKVKQYQLLLLPDITYLRPEAVQVLREAVRQGTSLIATNRTLFDQPDVLRELFGARIVQLDHDGSGNYLVPEDKRIFKRFAQQKMLFWKFNLSLYDLTEADARQLPILSKGRPGPPEIIGGHEPTGYHALGIRQHGSARAAILPINLGRLYYLHGYEQHKNILLDVIDYLYPEARQLVTTNAPERVEVILQKYGNNLAATASTRHADDGLILHLINLTGFSGNTYFAPLPVRDLTFRLACAFRPSRVFSMQQERPLPHRWADGYLELELSTLTDYDGLIIDR</sequence>
<dbReference type="SUPFAM" id="SSF52317">
    <property type="entry name" value="Class I glutamine amidotransferase-like"/>
    <property type="match status" value="1"/>
</dbReference>
<reference evidence="2 3" key="1">
    <citation type="submission" date="2020-08" db="EMBL/GenBank/DDBJ databases">
        <title>Genomic Encyclopedia of Type Strains, Phase IV (KMG-IV): sequencing the most valuable type-strain genomes for metagenomic binning, comparative biology and taxonomic classification.</title>
        <authorList>
            <person name="Goeker M."/>
        </authorList>
    </citation>
    <scope>NUCLEOTIDE SEQUENCE [LARGE SCALE GENOMIC DNA]</scope>
    <source>
        <strain evidence="2 3">DSM 105074</strain>
    </source>
</reference>
<feature type="chain" id="PRO_5032941392" description="Family 10 glycosylhydrolase" evidence="1">
    <location>
        <begin position="21"/>
        <end position="708"/>
    </location>
</feature>
<protein>
    <recommendedName>
        <fullName evidence="4">Family 10 glycosylhydrolase</fullName>
    </recommendedName>
</protein>
<evidence type="ECO:0000256" key="1">
    <source>
        <dbReference type="SAM" id="SignalP"/>
    </source>
</evidence>
<dbReference type="EMBL" id="JACHGF010000012">
    <property type="protein sequence ID" value="MBB5286867.1"/>
    <property type="molecule type" value="Genomic_DNA"/>
</dbReference>